<accession>A0ABS4K5E6</accession>
<dbReference type="PROSITE" id="PS50980">
    <property type="entry name" value="COA_CT_NTER"/>
    <property type="match status" value="1"/>
</dbReference>
<reference evidence="3 4" key="1">
    <citation type="submission" date="2021-03" db="EMBL/GenBank/DDBJ databases">
        <title>Genomic Encyclopedia of Type Strains, Phase IV (KMG-IV): sequencing the most valuable type-strain genomes for metagenomic binning, comparative biology and taxonomic classification.</title>
        <authorList>
            <person name="Goeker M."/>
        </authorList>
    </citation>
    <scope>NUCLEOTIDE SEQUENCE [LARGE SCALE GENOMIC DNA]</scope>
    <source>
        <strain evidence="3 4">DSM 28650</strain>
    </source>
</reference>
<dbReference type="EMBL" id="JAGGLL010000022">
    <property type="protein sequence ID" value="MBP2023003.1"/>
    <property type="molecule type" value="Genomic_DNA"/>
</dbReference>
<keyword evidence="3" id="KW-0436">Ligase</keyword>
<dbReference type="PANTHER" id="PTHR43842">
    <property type="entry name" value="PROPIONYL-COA CARBOXYLASE BETA CHAIN"/>
    <property type="match status" value="1"/>
</dbReference>
<dbReference type="InterPro" id="IPR051047">
    <property type="entry name" value="AccD/PCCB"/>
</dbReference>
<proteinExistence type="predicted"/>
<protein>
    <submittedName>
        <fullName evidence="3">Propionyl-CoA carboxylase beta chain/acetyl-CoA/propionyl-CoA carboxylase</fullName>
        <ecNumber evidence="3">6.4.1.2</ecNumber>
        <ecNumber evidence="3">6.4.1.3</ecNumber>
    </submittedName>
</protein>
<evidence type="ECO:0000313" key="4">
    <source>
        <dbReference type="Proteomes" id="UP001519308"/>
    </source>
</evidence>
<gene>
    <name evidence="3" type="ORF">J2Z44_002828</name>
</gene>
<name>A0ABS4K5E6_9CLOT</name>
<dbReference type="InterPro" id="IPR011763">
    <property type="entry name" value="COA_CT_C"/>
</dbReference>
<dbReference type="GO" id="GO:0003989">
    <property type="term" value="F:acetyl-CoA carboxylase activity"/>
    <property type="evidence" value="ECO:0007669"/>
    <property type="project" value="UniProtKB-EC"/>
</dbReference>
<dbReference type="EC" id="6.4.1.2" evidence="3"/>
<feature type="domain" description="CoA carboxyltransferase C-terminal" evidence="2">
    <location>
        <begin position="253"/>
        <end position="479"/>
    </location>
</feature>
<feature type="domain" description="CoA carboxyltransferase N-terminal" evidence="1">
    <location>
        <begin position="1"/>
        <end position="242"/>
    </location>
</feature>
<dbReference type="Gene3D" id="3.90.226.10">
    <property type="entry name" value="2-enoyl-CoA Hydratase, Chain A, domain 1"/>
    <property type="match status" value="2"/>
</dbReference>
<dbReference type="Pfam" id="PF01039">
    <property type="entry name" value="Carboxyl_trans"/>
    <property type="match status" value="1"/>
</dbReference>
<organism evidence="3 4">
    <name type="scientific">Clostridium punense</name>
    <dbReference type="NCBI Taxonomy" id="1054297"/>
    <lineage>
        <taxon>Bacteria</taxon>
        <taxon>Bacillati</taxon>
        <taxon>Bacillota</taxon>
        <taxon>Clostridia</taxon>
        <taxon>Eubacteriales</taxon>
        <taxon>Clostridiaceae</taxon>
        <taxon>Clostridium</taxon>
    </lineage>
</organism>
<evidence type="ECO:0000259" key="1">
    <source>
        <dbReference type="PROSITE" id="PS50980"/>
    </source>
</evidence>
<dbReference type="SUPFAM" id="SSF52096">
    <property type="entry name" value="ClpP/crotonase"/>
    <property type="match status" value="2"/>
</dbReference>
<evidence type="ECO:0000259" key="2">
    <source>
        <dbReference type="PROSITE" id="PS50989"/>
    </source>
</evidence>
<dbReference type="GO" id="GO:0004658">
    <property type="term" value="F:propionyl-CoA carboxylase activity"/>
    <property type="evidence" value="ECO:0007669"/>
    <property type="project" value="UniProtKB-EC"/>
</dbReference>
<dbReference type="InterPro" id="IPR011762">
    <property type="entry name" value="COA_CT_N"/>
</dbReference>
<dbReference type="InterPro" id="IPR034733">
    <property type="entry name" value="AcCoA_carboxyl_beta"/>
</dbReference>
<keyword evidence="4" id="KW-1185">Reference proteome</keyword>
<evidence type="ECO:0000313" key="3">
    <source>
        <dbReference type="EMBL" id="MBP2023003.1"/>
    </source>
</evidence>
<dbReference type="EC" id="6.4.1.3" evidence="3"/>
<dbReference type="PANTHER" id="PTHR43842:SF2">
    <property type="entry name" value="PROPIONYL-COA CARBOXYLASE BETA CHAIN, MITOCHONDRIAL"/>
    <property type="match status" value="1"/>
</dbReference>
<dbReference type="InterPro" id="IPR029045">
    <property type="entry name" value="ClpP/crotonase-like_dom_sf"/>
</dbReference>
<dbReference type="RefSeq" id="WP_021282515.1">
    <property type="nucleotide sequence ID" value="NZ_JAGGLL010000022.1"/>
</dbReference>
<dbReference type="Proteomes" id="UP001519308">
    <property type="component" value="Unassembled WGS sequence"/>
</dbReference>
<dbReference type="PROSITE" id="PS50989">
    <property type="entry name" value="COA_CT_CTER"/>
    <property type="match status" value="1"/>
</dbReference>
<comment type="caution">
    <text evidence="3">The sequence shown here is derived from an EMBL/GenBank/DDBJ whole genome shotgun (WGS) entry which is preliminary data.</text>
</comment>
<sequence>MNKLEVFHSIRDKAHQGGGNEKIQMQHNLNKITARERIALLLDGGSFIELGALVSGDAAVVTGYGTVDGKLVYVYSYDYTVEGGAFNKAMAKKICNLLDHAGKMGAPVIQIIDSIGAKLSEGIELLSSYGMVLKRIGKLNGVIPQISIICGPCYGIAALGATMTDFTVAVNNIGEIGVNTGEKIGSMEERYIDSSMFSDGNYGSKSGNANFLAENEEEAFEIGRTIINYLPSNNLEAPWLGEEDNNLNLSKANLDEMVANDNYSMDTIISNLADEGSILEVNREFVESFKTGLIKINGLTVGAIWNSFVKSKITNEGIMKVASFVRLCDSFNIPVLSLVDTNGFAVSLEEERKGLGRNAGKLLYSLIDATVPKVSLIIGEANGAGYVALAGKEAAFDVTLAWPSAKISLTNPEDQIKIMYRAEIMSSPDPKVKEKEVVERYMEEVVSPFKAAELGLVDDIINPNETKQRVFAILDMLQSKRELNYPKKHGSTLV</sequence>